<dbReference type="SUPFAM" id="SSF56112">
    <property type="entry name" value="Protein kinase-like (PK-like)"/>
    <property type="match status" value="1"/>
</dbReference>
<dbReference type="RefSeq" id="XP_003068876.1">
    <property type="nucleotide sequence ID" value="XM_003068830.1"/>
</dbReference>
<organism evidence="2 3">
    <name type="scientific">Coccidioides posadasii (strain C735)</name>
    <name type="common">Valley fever fungus</name>
    <dbReference type="NCBI Taxonomy" id="222929"/>
    <lineage>
        <taxon>Eukaryota</taxon>
        <taxon>Fungi</taxon>
        <taxon>Dikarya</taxon>
        <taxon>Ascomycota</taxon>
        <taxon>Pezizomycotina</taxon>
        <taxon>Eurotiomycetes</taxon>
        <taxon>Eurotiomycetidae</taxon>
        <taxon>Onygenales</taxon>
        <taxon>Onygenaceae</taxon>
        <taxon>Coccidioides</taxon>
    </lineage>
</organism>
<dbReference type="InterPro" id="IPR011009">
    <property type="entry name" value="Kinase-like_dom_sf"/>
</dbReference>
<comment type="caution">
    <text evidence="2">The sequence shown here is derived from an EMBL/GenBank/DDBJ whole genome shotgun (WGS) entry which is preliminary data.</text>
</comment>
<dbReference type="PROSITE" id="PS50011">
    <property type="entry name" value="PROTEIN_KINASE_DOM"/>
    <property type="match status" value="1"/>
</dbReference>
<dbReference type="EMBL" id="ACFW01000030">
    <property type="protein sequence ID" value="EER26731.1"/>
    <property type="molecule type" value="Genomic_DNA"/>
</dbReference>
<dbReference type="KEGG" id="cpw:9694359"/>
<dbReference type="InterPro" id="IPR000719">
    <property type="entry name" value="Prot_kinase_dom"/>
</dbReference>
<evidence type="ECO:0000259" key="1">
    <source>
        <dbReference type="PROSITE" id="PS50011"/>
    </source>
</evidence>
<dbReference type="AlphaFoldDB" id="C5PAG9"/>
<evidence type="ECO:0000313" key="3">
    <source>
        <dbReference type="Proteomes" id="UP000009084"/>
    </source>
</evidence>
<dbReference type="PANTHER" id="PTHR37542:SF3">
    <property type="entry name" value="PRION-INHIBITION AND PROPAGATION HELO DOMAIN-CONTAINING PROTEIN"/>
    <property type="match status" value="1"/>
</dbReference>
<dbReference type="Proteomes" id="UP000009084">
    <property type="component" value="Unassembled WGS sequence"/>
</dbReference>
<dbReference type="Gene3D" id="1.10.510.10">
    <property type="entry name" value="Transferase(Phosphotransferase) domain 1"/>
    <property type="match status" value="1"/>
</dbReference>
<name>C5PAG9_COCP7</name>
<accession>C5PAG9</accession>
<protein>
    <recommendedName>
        <fullName evidence="1">Protein kinase domain-containing protein</fullName>
    </recommendedName>
</protein>
<feature type="domain" description="Protein kinase" evidence="1">
    <location>
        <begin position="195"/>
        <end position="500"/>
    </location>
</feature>
<gene>
    <name evidence="2" type="ORF">CPC735_009070</name>
</gene>
<sequence>MDVFQTAVTSCILIHKFLDGRAKYSTQSKSLAARFRWDSRVLQHIVDYFESRQLDGKLSREDALLLDETMTYLSTLGERLKIAQSKLTSTGWLSKEMKKLMWPLRKDELVELELELFEWTQRLDFRLLVLPEKLRHDIIRITEDEVSEDQISTYAPNLAAQRRMEKFLSKTQSAKRKDWESLWISDHNLRITFNSHSPARFMAGDFSSRNVIIEYKPHPTHIRSDKLGYEILQQEIGELAAALSSLDPKSVGLLKCVGIFHEEDPPSFALVHEIPFQIEENPVSLKALISKKDVEMRRLLPAHPLNERFELARKVAAGVLFLHSIGWVHKAIRSQNILVIERMATSSSPKKRFPYALGNPYLVNFQSSRSNDAETDPSFRGGIRWEEDIYHHPDRQGFRQDSEHARYLMVHDIYSLGVVLLELGIWRPLEKYSAKLRDSAPPSRRDFLVELAEETQVAMGRRYRDLVIWCLKLESDSPVANVRYAAHVLETLEELATALL</sequence>
<dbReference type="HOGENOM" id="CLU_028627_1_0_1"/>
<dbReference type="VEuPathDB" id="FungiDB:CPC735_009070"/>
<reference evidence="2 3" key="1">
    <citation type="journal article" date="2009" name="Genome Res.">
        <title>Comparative genomic analyses of the human fungal pathogens Coccidioides and their relatives.</title>
        <authorList>
            <person name="Sharpton T.J."/>
            <person name="Stajich J.E."/>
            <person name="Rounsley S.D."/>
            <person name="Gardner M.J."/>
            <person name="Wortman J.R."/>
            <person name="Jordar V.S."/>
            <person name="Maiti R."/>
            <person name="Kodira C.D."/>
            <person name="Neafsey D.E."/>
            <person name="Zeng Q."/>
            <person name="Hung C.-Y."/>
            <person name="McMahan C."/>
            <person name="Muszewska A."/>
            <person name="Grynberg M."/>
            <person name="Mandel M.A."/>
            <person name="Kellner E.M."/>
            <person name="Barker B.M."/>
            <person name="Galgiani J.N."/>
            <person name="Orbach M.J."/>
            <person name="Kirkland T.N."/>
            <person name="Cole G.T."/>
            <person name="Henn M.R."/>
            <person name="Birren B.W."/>
            <person name="Taylor J.W."/>
        </authorList>
    </citation>
    <scope>NUCLEOTIDE SEQUENCE [LARGE SCALE GENOMIC DNA]</scope>
    <source>
        <strain evidence="3">C735</strain>
    </source>
</reference>
<dbReference type="GO" id="GO:0004672">
    <property type="term" value="F:protein kinase activity"/>
    <property type="evidence" value="ECO:0007669"/>
    <property type="project" value="InterPro"/>
</dbReference>
<dbReference type="PANTHER" id="PTHR37542">
    <property type="entry name" value="HELO DOMAIN-CONTAINING PROTEIN-RELATED"/>
    <property type="match status" value="1"/>
</dbReference>
<dbReference type="GO" id="GO:0005524">
    <property type="term" value="F:ATP binding"/>
    <property type="evidence" value="ECO:0007669"/>
    <property type="project" value="InterPro"/>
</dbReference>
<proteinExistence type="predicted"/>
<evidence type="ECO:0000313" key="2">
    <source>
        <dbReference type="EMBL" id="EER26731.1"/>
    </source>
</evidence>
<dbReference type="OrthoDB" id="4195490at2759"/>